<dbReference type="Gene3D" id="3.30.457.10">
    <property type="entry name" value="Copper amine oxidase-like, N-terminal domain"/>
    <property type="match status" value="1"/>
</dbReference>
<dbReference type="EMBL" id="WEID01000077">
    <property type="protein sequence ID" value="KAB8129190.1"/>
    <property type="molecule type" value="Genomic_DNA"/>
</dbReference>
<comment type="caution">
    <text evidence="4">The sequence shown here is derived from an EMBL/GenBank/DDBJ whole genome shotgun (WGS) entry which is preliminary data.</text>
</comment>
<dbReference type="InterPro" id="IPR012854">
    <property type="entry name" value="Cu_amine_oxidase-like_N"/>
</dbReference>
<dbReference type="CDD" id="cd05379">
    <property type="entry name" value="CAP_bacterial"/>
    <property type="match status" value="1"/>
</dbReference>
<dbReference type="AlphaFoldDB" id="A0A7C8GRM5"/>
<dbReference type="Proteomes" id="UP000480246">
    <property type="component" value="Unassembled WGS sequence"/>
</dbReference>
<name>A0A7C8GRM5_9BACI</name>
<evidence type="ECO:0000259" key="2">
    <source>
        <dbReference type="Pfam" id="PF00188"/>
    </source>
</evidence>
<feature type="domain" description="Copper amine oxidase-like N-terminal" evidence="3">
    <location>
        <begin position="354"/>
        <end position="457"/>
    </location>
</feature>
<dbReference type="OrthoDB" id="1432909at2"/>
<protein>
    <recommendedName>
        <fullName evidence="6">SCP domain-containing protein</fullName>
    </recommendedName>
</protein>
<feature type="chain" id="PRO_5029008234" description="SCP domain-containing protein" evidence="1">
    <location>
        <begin position="27"/>
        <end position="463"/>
    </location>
</feature>
<keyword evidence="5" id="KW-1185">Reference proteome</keyword>
<dbReference type="SUPFAM" id="SSF55383">
    <property type="entry name" value="Copper amine oxidase, domain N"/>
    <property type="match status" value="1"/>
</dbReference>
<organism evidence="4 5">
    <name type="scientific">Gracilibacillus oryzae</name>
    <dbReference type="NCBI Taxonomy" id="1672701"/>
    <lineage>
        <taxon>Bacteria</taxon>
        <taxon>Bacillati</taxon>
        <taxon>Bacillota</taxon>
        <taxon>Bacilli</taxon>
        <taxon>Bacillales</taxon>
        <taxon>Bacillaceae</taxon>
        <taxon>Gracilibacillus</taxon>
    </lineage>
</organism>
<dbReference type="Pfam" id="PF00188">
    <property type="entry name" value="CAP"/>
    <property type="match status" value="1"/>
</dbReference>
<feature type="domain" description="SCP" evidence="2">
    <location>
        <begin position="81"/>
        <end position="189"/>
    </location>
</feature>
<feature type="signal peptide" evidence="1">
    <location>
        <begin position="1"/>
        <end position="26"/>
    </location>
</feature>
<dbReference type="InterPro" id="IPR036582">
    <property type="entry name" value="Mao_N_sf"/>
</dbReference>
<keyword evidence="1" id="KW-0732">Signal</keyword>
<accession>A0A7C8GRM5</accession>
<dbReference type="InterPro" id="IPR035940">
    <property type="entry name" value="CAP_sf"/>
</dbReference>
<evidence type="ECO:0000259" key="3">
    <source>
        <dbReference type="Pfam" id="PF07833"/>
    </source>
</evidence>
<reference evidence="4 5" key="1">
    <citation type="submission" date="2019-10" db="EMBL/GenBank/DDBJ databases">
        <title>Gracilibacillus sp. nov. isolated from rice seeds.</title>
        <authorList>
            <person name="He S."/>
        </authorList>
    </citation>
    <scope>NUCLEOTIDE SEQUENCE [LARGE SCALE GENOMIC DNA]</scope>
    <source>
        <strain evidence="4 5">TD8</strain>
    </source>
</reference>
<dbReference type="SUPFAM" id="SSF55797">
    <property type="entry name" value="PR-1-like"/>
    <property type="match status" value="1"/>
</dbReference>
<evidence type="ECO:0000313" key="5">
    <source>
        <dbReference type="Proteomes" id="UP000480246"/>
    </source>
</evidence>
<dbReference type="Pfam" id="PF07833">
    <property type="entry name" value="Cu_amine_oxidN1"/>
    <property type="match status" value="1"/>
</dbReference>
<evidence type="ECO:0000256" key="1">
    <source>
        <dbReference type="SAM" id="SignalP"/>
    </source>
</evidence>
<dbReference type="InterPro" id="IPR014044">
    <property type="entry name" value="CAP_dom"/>
</dbReference>
<dbReference type="RefSeq" id="WP_153405573.1">
    <property type="nucleotide sequence ID" value="NZ_ML762437.1"/>
</dbReference>
<dbReference type="Gene3D" id="3.40.33.10">
    <property type="entry name" value="CAP"/>
    <property type="match status" value="1"/>
</dbReference>
<sequence>MFQDFRKGIYALLFLCCILPVTNISAAELDFLNKEEIKRLAQEVENIDSNQIYEVEPKVTYPYKLGKVDQSLIDQALLGTNFVRKLAGLPGDVVLDPQLNDKAQHGAMLLAVSDDFTHTPRKPEKMSQKLYEKGYQSTSSSNISYGRDNLWENIKEGYMPDTGHNINQLGHRRWILNPSLKKTGFGLVDLNGTMQVFDQSRKDSVNYDYIAWPVANFPSELFKGDHPWSVSLNPEKYQAPDISKVEVVLTREKDQKQWTFNQNSDNRNYFNVDNQNFGINNAIIFRPKGISLYEGKYHVKVTGIQNLKGEPVSIEYETDFFAMDHFFSKGEKELIKMGMILNPDYAYLFNEEEQIELYEEKPFIYQGRTMVPLRLISEYLKMDVSWDPESGEITITEKDTIITLQENSDKAYINDTIYHLDAKPQIIDGVTFVPVRFISEGLGAKVNWSSKENKVSISRVYVH</sequence>
<evidence type="ECO:0008006" key="6">
    <source>
        <dbReference type="Google" id="ProtNLM"/>
    </source>
</evidence>
<evidence type="ECO:0000313" key="4">
    <source>
        <dbReference type="EMBL" id="KAB8129190.1"/>
    </source>
</evidence>
<proteinExistence type="predicted"/>
<gene>
    <name evidence="4" type="ORF">F9U64_15505</name>
</gene>